<keyword evidence="8" id="KW-0966">Cell projection</keyword>
<comment type="subcellular location">
    <subcellularLocation>
        <location evidence="1">Bacterial flagellum</location>
    </subcellularLocation>
    <subcellularLocation>
        <location evidence="2">Secreted</location>
    </subcellularLocation>
</comment>
<dbReference type="EMBL" id="JAAWWK010000002">
    <property type="protein sequence ID" value="NKI16762.1"/>
    <property type="molecule type" value="Genomic_DNA"/>
</dbReference>
<comment type="caution">
    <text evidence="8">The sequence shown here is derived from an EMBL/GenBank/DDBJ whole genome shotgun (WGS) entry which is preliminary data.</text>
</comment>
<dbReference type="NCBIfam" id="TIGR02550">
    <property type="entry name" value="flagell_flgL"/>
    <property type="match status" value="1"/>
</dbReference>
<organism evidence="8 9">
    <name type="scientific">Spongiibacter thalassae</name>
    <dbReference type="NCBI Taxonomy" id="2721624"/>
    <lineage>
        <taxon>Bacteria</taxon>
        <taxon>Pseudomonadati</taxon>
        <taxon>Pseudomonadota</taxon>
        <taxon>Gammaproteobacteria</taxon>
        <taxon>Cellvibrionales</taxon>
        <taxon>Spongiibacteraceae</taxon>
        <taxon>Spongiibacter</taxon>
    </lineage>
</organism>
<dbReference type="InterPro" id="IPR013384">
    <property type="entry name" value="Flagell_FlgL"/>
</dbReference>
<dbReference type="InterPro" id="IPR001492">
    <property type="entry name" value="Flagellin"/>
</dbReference>
<keyword evidence="5" id="KW-0975">Bacterial flagellum</keyword>
<dbReference type="Gene3D" id="1.20.1330.10">
    <property type="entry name" value="f41 fragment of flagellin, N-terminal domain"/>
    <property type="match status" value="2"/>
</dbReference>
<evidence type="ECO:0000256" key="2">
    <source>
        <dbReference type="ARBA" id="ARBA00004613"/>
    </source>
</evidence>
<dbReference type="PANTHER" id="PTHR42792:SF1">
    <property type="entry name" value="FLAGELLAR HOOK-ASSOCIATED PROTEIN 3"/>
    <property type="match status" value="1"/>
</dbReference>
<evidence type="ECO:0000256" key="5">
    <source>
        <dbReference type="ARBA" id="ARBA00023143"/>
    </source>
</evidence>
<dbReference type="PANTHER" id="PTHR42792">
    <property type="entry name" value="FLAGELLIN"/>
    <property type="match status" value="1"/>
</dbReference>
<evidence type="ECO:0000256" key="3">
    <source>
        <dbReference type="ARBA" id="ARBA00005709"/>
    </source>
</evidence>
<evidence type="ECO:0000256" key="4">
    <source>
        <dbReference type="ARBA" id="ARBA00022525"/>
    </source>
</evidence>
<reference evidence="8 9" key="1">
    <citation type="submission" date="2020-04" db="EMBL/GenBank/DDBJ databases">
        <authorList>
            <person name="Yoon J."/>
        </authorList>
    </citation>
    <scope>NUCLEOTIDE SEQUENCE [LARGE SCALE GENOMIC DNA]</scope>
    <source>
        <strain evidence="8 9">KMU-166</strain>
    </source>
</reference>
<dbReference type="Pfam" id="PF00700">
    <property type="entry name" value="Flagellin_C"/>
    <property type="match status" value="1"/>
</dbReference>
<proteinExistence type="inferred from homology"/>
<dbReference type="InterPro" id="IPR046358">
    <property type="entry name" value="Flagellin_C"/>
</dbReference>
<dbReference type="InterPro" id="IPR001029">
    <property type="entry name" value="Flagellin_N"/>
</dbReference>
<evidence type="ECO:0000259" key="7">
    <source>
        <dbReference type="Pfam" id="PF00700"/>
    </source>
</evidence>
<protein>
    <submittedName>
        <fullName evidence="8">Flagellar hook-associated protein FlgL</fullName>
    </submittedName>
</protein>
<keyword evidence="8" id="KW-0969">Cilium</keyword>
<dbReference type="RefSeq" id="WP_168449313.1">
    <property type="nucleotide sequence ID" value="NZ_JAAWWK010000002.1"/>
</dbReference>
<dbReference type="Pfam" id="PF00669">
    <property type="entry name" value="Flagellin_N"/>
    <property type="match status" value="1"/>
</dbReference>
<evidence type="ECO:0000313" key="9">
    <source>
        <dbReference type="Proteomes" id="UP000765845"/>
    </source>
</evidence>
<feature type="domain" description="Flagellin N-terminal" evidence="6">
    <location>
        <begin position="3"/>
        <end position="140"/>
    </location>
</feature>
<evidence type="ECO:0000259" key="6">
    <source>
        <dbReference type="Pfam" id="PF00669"/>
    </source>
</evidence>
<evidence type="ECO:0000313" key="8">
    <source>
        <dbReference type="EMBL" id="NKI16762.1"/>
    </source>
</evidence>
<dbReference type="Proteomes" id="UP000765845">
    <property type="component" value="Unassembled WGS sequence"/>
</dbReference>
<dbReference type="SUPFAM" id="SSF64518">
    <property type="entry name" value="Phase 1 flagellin"/>
    <property type="match status" value="1"/>
</dbReference>
<name>A0ABX1GE37_9GAMM</name>
<gene>
    <name evidence="8" type="primary">flgL</name>
    <name evidence="8" type="ORF">HCU74_04925</name>
</gene>
<comment type="similarity">
    <text evidence="3">Belongs to the bacterial flagellin family.</text>
</comment>
<accession>A0ABX1GE37</accession>
<keyword evidence="4" id="KW-0964">Secreted</keyword>
<keyword evidence="8" id="KW-0282">Flagellum</keyword>
<evidence type="ECO:0000256" key="1">
    <source>
        <dbReference type="ARBA" id="ARBA00004365"/>
    </source>
</evidence>
<feature type="domain" description="Flagellin C-terminal" evidence="7">
    <location>
        <begin position="315"/>
        <end position="397"/>
    </location>
</feature>
<keyword evidence="9" id="KW-1185">Reference proteome</keyword>
<sequence>MRISTSQIFSNGVNRMLEQQAQLIETQTQLASGKRIINPSDDPVGAVRSLELTRANEKTAQYDRNANYLDARLRVEENAISNSIDVLQRVKQLAVQANNAAQSNESRAAIAAELDQHFSALLDLANTRDSNGRSIFAGYQQSGDAFTKTATGVVYNGDDGQRALQVGANRTLADSDPGSHVFMGINNGNSRFQTSANPANTGDAYIDAGSVTDLSNYSGESFTIAFTAADQYQLLDSAGSIVGGGNFANGDSITVGGMTVTLQGQPQGGDEFQLQPAVAQDVFSMVAELRDSLIESRPDAAARGQQTTEINTSLANLDRALDHLITTQAGIGARMQTLERQIDINSAASLQIQENLSLVNDLDYAEAISRFEQQRIGLEAAQKAFAKVQGLSLFNYI</sequence>